<reference evidence="1 2" key="1">
    <citation type="journal article" date="2015" name="Microbiome">
        <title>Genomic resolution of linkages in carbon, nitrogen, and sulfur cycling among widespread estuary sediment bacteria.</title>
        <authorList>
            <person name="Baker B.J."/>
            <person name="Lazar C.S."/>
            <person name="Teske A.P."/>
            <person name="Dick G.J."/>
        </authorList>
    </citation>
    <scope>NUCLEOTIDE SEQUENCE [LARGE SCALE GENOMIC DNA]</scope>
    <source>
        <strain evidence="1">DG_54_3</strain>
    </source>
</reference>
<accession>A0A0S7Y4R5</accession>
<dbReference type="InterPro" id="IPR013783">
    <property type="entry name" value="Ig-like_fold"/>
</dbReference>
<dbReference type="AlphaFoldDB" id="A0A0S7Y4R5"/>
<feature type="non-terminal residue" evidence="1">
    <location>
        <position position="264"/>
    </location>
</feature>
<proteinExistence type="predicted"/>
<sequence>MNDIDGTAVFNDCGGLMARVADLAAAGDCEDWVQNTIMPAWDVGNKWDNVDAGWRTEMGIVWNGPWNYNNKLRLKRVGNTFSFYMYQTTPYPGWVQLGGSPYIRDDMAGPVQVGIWQGMYATDPGWVTFDDFSLTYTVYEKARTPSPSDEETSVLIGTSLSWVPGDLVQASNGHEVYIGTDETAVTDANRVSHPGVDLYIVSTPSVSPGPFETYTTYYWRVDEVNEPTRWPSDVWSFTTGGSIAANPVPWDGHPNVSEDTTEVS</sequence>
<dbReference type="Gene3D" id="2.60.40.10">
    <property type="entry name" value="Immunoglobulins"/>
    <property type="match status" value="1"/>
</dbReference>
<evidence type="ECO:0000313" key="1">
    <source>
        <dbReference type="EMBL" id="KPJ69670.1"/>
    </source>
</evidence>
<organism evidence="1 2">
    <name type="scientific">candidate division WOR-1 bacterium DG_54_3</name>
    <dbReference type="NCBI Taxonomy" id="1703775"/>
    <lineage>
        <taxon>Bacteria</taxon>
        <taxon>Bacillati</taxon>
        <taxon>Saganbacteria</taxon>
    </lineage>
</organism>
<name>A0A0S7Y4R5_UNCSA</name>
<comment type="caution">
    <text evidence="1">The sequence shown here is derived from an EMBL/GenBank/DDBJ whole genome shotgun (WGS) entry which is preliminary data.</text>
</comment>
<protein>
    <submittedName>
        <fullName evidence="1">Uncharacterized protein</fullName>
    </submittedName>
</protein>
<dbReference type="Proteomes" id="UP000051861">
    <property type="component" value="Unassembled WGS sequence"/>
</dbReference>
<evidence type="ECO:0000313" key="2">
    <source>
        <dbReference type="Proteomes" id="UP000051861"/>
    </source>
</evidence>
<dbReference type="EMBL" id="LIZX01000017">
    <property type="protein sequence ID" value="KPJ69670.1"/>
    <property type="molecule type" value="Genomic_DNA"/>
</dbReference>
<gene>
    <name evidence="1" type="ORF">AMJ44_02895</name>
</gene>